<gene>
    <name evidence="1" type="ORF">RISW2_20715</name>
</gene>
<name>X7F3M5_9RHOB</name>
<evidence type="ECO:0000313" key="2">
    <source>
        <dbReference type="Proteomes" id="UP000023430"/>
    </source>
</evidence>
<dbReference type="EMBL" id="JAME01000064">
    <property type="protein sequence ID" value="ETX26701.1"/>
    <property type="molecule type" value="Genomic_DNA"/>
</dbReference>
<comment type="caution">
    <text evidence="1">The sequence shown here is derived from an EMBL/GenBank/DDBJ whole genome shotgun (WGS) entry which is preliminary data.</text>
</comment>
<reference evidence="1 2" key="1">
    <citation type="submission" date="2014-01" db="EMBL/GenBank/DDBJ databases">
        <title>Roseivivax isoporae LMG 25204 Genome Sequencing.</title>
        <authorList>
            <person name="Lai Q."/>
            <person name="Li G."/>
            <person name="Shao Z."/>
        </authorList>
    </citation>
    <scope>NUCLEOTIDE SEQUENCE [LARGE SCALE GENOMIC DNA]</scope>
    <source>
        <strain evidence="1 2">LMG 25204</strain>
    </source>
</reference>
<accession>X7F3M5</accession>
<protein>
    <submittedName>
        <fullName evidence="1">Uncharacterized protein</fullName>
    </submittedName>
</protein>
<keyword evidence="2" id="KW-1185">Reference proteome</keyword>
<evidence type="ECO:0000313" key="1">
    <source>
        <dbReference type="EMBL" id="ETX26701.1"/>
    </source>
</evidence>
<sequence length="67" mass="7848">MMLRLQSLKTWSVDFCFDPIQQNIRCHRCNIVQYPRSILIEVGNTAKQAVRLQPRFNNLSGNIVIMQ</sequence>
<dbReference type="AlphaFoldDB" id="X7F3M5"/>
<dbReference type="Proteomes" id="UP000023430">
    <property type="component" value="Unassembled WGS sequence"/>
</dbReference>
<proteinExistence type="predicted"/>
<organism evidence="1 2">
    <name type="scientific">Roseivivax isoporae LMG 25204</name>
    <dbReference type="NCBI Taxonomy" id="1449351"/>
    <lineage>
        <taxon>Bacteria</taxon>
        <taxon>Pseudomonadati</taxon>
        <taxon>Pseudomonadota</taxon>
        <taxon>Alphaproteobacteria</taxon>
        <taxon>Rhodobacterales</taxon>
        <taxon>Roseobacteraceae</taxon>
        <taxon>Roseivivax</taxon>
    </lineage>
</organism>